<comment type="caution">
    <text evidence="10">The sequence shown here is derived from an EMBL/GenBank/DDBJ whole genome shotgun (WGS) entry which is preliminary data.</text>
</comment>
<dbReference type="PANTHER" id="PTHR47101">
    <property type="entry name" value="PHOSPHATIDATE CYTIDYLYLTRANSFERASE 5, CHLOROPLASTIC"/>
    <property type="match status" value="1"/>
</dbReference>
<dbReference type="AlphaFoldDB" id="A0AAN8UVU3"/>
<keyword evidence="6" id="KW-0548">Nucleotidyltransferase</keyword>
<name>A0AAN8UVU3_9MAGN</name>
<reference evidence="10 11" key="1">
    <citation type="submission" date="2023-12" db="EMBL/GenBank/DDBJ databases">
        <title>A high-quality genome assembly for Dillenia turbinata (Dilleniales).</title>
        <authorList>
            <person name="Chanderbali A."/>
        </authorList>
    </citation>
    <scope>NUCLEOTIDE SEQUENCE [LARGE SCALE GENOMIC DNA]</scope>
    <source>
        <strain evidence="10">LSX21</strain>
        <tissue evidence="10">Leaf</tissue>
    </source>
</reference>
<protein>
    <recommendedName>
        <fullName evidence="4">phosphatidate cytidylyltransferase</fullName>
        <ecNumber evidence="4">2.7.7.41</ecNumber>
    </recommendedName>
</protein>
<keyword evidence="7" id="KW-0594">Phospholipid biosynthesis</keyword>
<dbReference type="EC" id="2.7.7.41" evidence="4"/>
<evidence type="ECO:0000256" key="9">
    <source>
        <dbReference type="SAM" id="Phobius"/>
    </source>
</evidence>
<evidence type="ECO:0000256" key="5">
    <source>
        <dbReference type="ARBA" id="ARBA00022516"/>
    </source>
</evidence>
<keyword evidence="11" id="KW-1185">Reference proteome</keyword>
<evidence type="ECO:0000256" key="4">
    <source>
        <dbReference type="ARBA" id="ARBA00012487"/>
    </source>
</evidence>
<keyword evidence="9" id="KW-0812">Transmembrane</keyword>
<feature type="transmembrane region" description="Helical" evidence="9">
    <location>
        <begin position="117"/>
        <end position="143"/>
    </location>
</feature>
<evidence type="ECO:0000256" key="1">
    <source>
        <dbReference type="ARBA" id="ARBA00001698"/>
    </source>
</evidence>
<dbReference type="Proteomes" id="UP001370490">
    <property type="component" value="Unassembled WGS sequence"/>
</dbReference>
<dbReference type="GO" id="GO:0004605">
    <property type="term" value="F:phosphatidate cytidylyltransferase activity"/>
    <property type="evidence" value="ECO:0007669"/>
    <property type="project" value="UniProtKB-EC"/>
</dbReference>
<evidence type="ECO:0000256" key="6">
    <source>
        <dbReference type="ARBA" id="ARBA00022695"/>
    </source>
</evidence>
<keyword evidence="7" id="KW-0443">Lipid metabolism</keyword>
<keyword evidence="5" id="KW-0444">Lipid biosynthesis</keyword>
<evidence type="ECO:0000256" key="3">
    <source>
        <dbReference type="ARBA" id="ARBA00005189"/>
    </source>
</evidence>
<gene>
    <name evidence="10" type="ORF">RJ641_017003</name>
</gene>
<dbReference type="Pfam" id="PF01148">
    <property type="entry name" value="CTP_transf_1"/>
    <property type="match status" value="1"/>
</dbReference>
<evidence type="ECO:0000256" key="7">
    <source>
        <dbReference type="ARBA" id="ARBA00023209"/>
    </source>
</evidence>
<dbReference type="PANTHER" id="PTHR47101:SF1">
    <property type="entry name" value="PHOSPHATIDATE CYTIDYLYLTRANSFERASE 4, CHLOROPLASTIC"/>
    <property type="match status" value="1"/>
</dbReference>
<comment type="pathway">
    <text evidence="2">Phospholipid metabolism; CDP-diacylglycerol biosynthesis; CDP-diacylglycerol from sn-glycerol 3-phosphate: step 3/3.</text>
</comment>
<evidence type="ECO:0000256" key="2">
    <source>
        <dbReference type="ARBA" id="ARBA00005119"/>
    </source>
</evidence>
<comment type="pathway">
    <text evidence="3">Lipid metabolism.</text>
</comment>
<keyword evidence="8" id="KW-1208">Phospholipid metabolism</keyword>
<evidence type="ECO:0000313" key="10">
    <source>
        <dbReference type="EMBL" id="KAK6918581.1"/>
    </source>
</evidence>
<keyword evidence="9" id="KW-0472">Membrane</keyword>
<comment type="catalytic activity">
    <reaction evidence="1">
        <text>a 1,2-diacyl-sn-glycero-3-phosphate + CTP + H(+) = a CDP-1,2-diacyl-sn-glycerol + diphosphate</text>
        <dbReference type="Rhea" id="RHEA:16229"/>
        <dbReference type="ChEBI" id="CHEBI:15378"/>
        <dbReference type="ChEBI" id="CHEBI:33019"/>
        <dbReference type="ChEBI" id="CHEBI:37563"/>
        <dbReference type="ChEBI" id="CHEBI:58332"/>
        <dbReference type="ChEBI" id="CHEBI:58608"/>
        <dbReference type="EC" id="2.7.7.41"/>
    </reaction>
</comment>
<proteinExistence type="predicted"/>
<organism evidence="10 11">
    <name type="scientific">Dillenia turbinata</name>
    <dbReference type="NCBI Taxonomy" id="194707"/>
    <lineage>
        <taxon>Eukaryota</taxon>
        <taxon>Viridiplantae</taxon>
        <taxon>Streptophyta</taxon>
        <taxon>Embryophyta</taxon>
        <taxon>Tracheophyta</taxon>
        <taxon>Spermatophyta</taxon>
        <taxon>Magnoliopsida</taxon>
        <taxon>eudicotyledons</taxon>
        <taxon>Gunneridae</taxon>
        <taxon>Pentapetalae</taxon>
        <taxon>Dilleniales</taxon>
        <taxon>Dilleniaceae</taxon>
        <taxon>Dillenia</taxon>
    </lineage>
</organism>
<dbReference type="GO" id="GO:0008654">
    <property type="term" value="P:phospholipid biosynthetic process"/>
    <property type="evidence" value="ECO:0007669"/>
    <property type="project" value="UniProtKB-KW"/>
</dbReference>
<evidence type="ECO:0000313" key="11">
    <source>
        <dbReference type="Proteomes" id="UP001370490"/>
    </source>
</evidence>
<keyword evidence="6" id="KW-0808">Transferase</keyword>
<keyword evidence="9" id="KW-1133">Transmembrane helix</keyword>
<dbReference type="EMBL" id="JBAMMX010000022">
    <property type="protein sequence ID" value="KAK6918581.1"/>
    <property type="molecule type" value="Genomic_DNA"/>
</dbReference>
<sequence length="450" mass="50129">MFVQSSHSRRSLQELPRVLLNEIQVCNSKIVGEVVILCVLNSRNYVLEALHNISKAPVLILFGTRTCHTHTKCQPRKRGGAISRKRDLEEVDKGHSILTEISDSQHRHKGSKLKRRIIFGLGISAGGVVLTACLLTDVVGAAWPVLLRGQAHWTHIAADMHAFFGGKDPLNILVQRGHGKELLRRENDPFGSFLNSDELLENDNAQANYTCAHQLFPTPPAVVLHPDITSGCKLVNAVIFGFMNFFGSLFGDLVESMIKRDAGVEDSGSFIPGHGGILDTVDCYILTGALAIPLSKQFFHLMEFDMETGCMRVRKLSGVYPVKQRDGRDINIEFECELRAFQPHLKPSELPRFIIILFEFLDSGVLELSLYFVLEMVTRGFLKSGRSDIDSCWAVALTKYSQAPFVFGNVVFEESLTVQVAICEGILCLCLETSNTIKDSKCPRAVLKWR</sequence>
<accession>A0AAN8UVU3</accession>
<evidence type="ECO:0000256" key="8">
    <source>
        <dbReference type="ARBA" id="ARBA00023264"/>
    </source>
</evidence>